<name>A0ABS8SJ68_DATST</name>
<evidence type="ECO:0000256" key="1">
    <source>
        <dbReference type="SAM" id="SignalP"/>
    </source>
</evidence>
<evidence type="ECO:0008006" key="4">
    <source>
        <dbReference type="Google" id="ProtNLM"/>
    </source>
</evidence>
<keyword evidence="1" id="KW-0732">Signal</keyword>
<sequence length="147" mass="17020">MRWVSVVVLGRLWFWMCGGVHGEKESGGAIGLVVFEQLVGVVVVHDGKERRKRRMVEFFGRTQERGNRCLGWWRREERRENRGRTGNISCFWWVWARERGEGIPAAACRYRRYGCGEKVRGREGRDSCCQGERGNEIRTAEIDLGDG</sequence>
<dbReference type="Proteomes" id="UP000823775">
    <property type="component" value="Unassembled WGS sequence"/>
</dbReference>
<accession>A0ABS8SJ68</accession>
<keyword evidence="3" id="KW-1185">Reference proteome</keyword>
<comment type="caution">
    <text evidence="2">The sequence shown here is derived from an EMBL/GenBank/DDBJ whole genome shotgun (WGS) entry which is preliminary data.</text>
</comment>
<feature type="chain" id="PRO_5045408263" description="Secreted protein" evidence="1">
    <location>
        <begin position="23"/>
        <end position="147"/>
    </location>
</feature>
<gene>
    <name evidence="2" type="ORF">HAX54_039284</name>
</gene>
<evidence type="ECO:0000313" key="2">
    <source>
        <dbReference type="EMBL" id="MCD7458818.1"/>
    </source>
</evidence>
<evidence type="ECO:0000313" key="3">
    <source>
        <dbReference type="Proteomes" id="UP000823775"/>
    </source>
</evidence>
<feature type="signal peptide" evidence="1">
    <location>
        <begin position="1"/>
        <end position="22"/>
    </location>
</feature>
<dbReference type="EMBL" id="JACEIK010000543">
    <property type="protein sequence ID" value="MCD7458818.1"/>
    <property type="molecule type" value="Genomic_DNA"/>
</dbReference>
<organism evidence="2 3">
    <name type="scientific">Datura stramonium</name>
    <name type="common">Jimsonweed</name>
    <name type="synonym">Common thornapple</name>
    <dbReference type="NCBI Taxonomy" id="4076"/>
    <lineage>
        <taxon>Eukaryota</taxon>
        <taxon>Viridiplantae</taxon>
        <taxon>Streptophyta</taxon>
        <taxon>Embryophyta</taxon>
        <taxon>Tracheophyta</taxon>
        <taxon>Spermatophyta</taxon>
        <taxon>Magnoliopsida</taxon>
        <taxon>eudicotyledons</taxon>
        <taxon>Gunneridae</taxon>
        <taxon>Pentapetalae</taxon>
        <taxon>asterids</taxon>
        <taxon>lamiids</taxon>
        <taxon>Solanales</taxon>
        <taxon>Solanaceae</taxon>
        <taxon>Solanoideae</taxon>
        <taxon>Datureae</taxon>
        <taxon>Datura</taxon>
    </lineage>
</organism>
<proteinExistence type="predicted"/>
<protein>
    <recommendedName>
        <fullName evidence="4">Secreted protein</fullName>
    </recommendedName>
</protein>
<reference evidence="2 3" key="1">
    <citation type="journal article" date="2021" name="BMC Genomics">
        <title>Datura genome reveals duplications of psychoactive alkaloid biosynthetic genes and high mutation rate following tissue culture.</title>
        <authorList>
            <person name="Rajewski A."/>
            <person name="Carter-House D."/>
            <person name="Stajich J."/>
            <person name="Litt A."/>
        </authorList>
    </citation>
    <scope>NUCLEOTIDE SEQUENCE [LARGE SCALE GENOMIC DNA]</scope>
    <source>
        <strain evidence="2">AR-01</strain>
    </source>
</reference>